<protein>
    <recommendedName>
        <fullName evidence="2">CHAT domain-containing protein</fullName>
    </recommendedName>
</protein>
<feature type="compositionally biased region" description="Acidic residues" evidence="1">
    <location>
        <begin position="281"/>
        <end position="297"/>
    </location>
</feature>
<name>A0A8H3HU29_9AGAM</name>
<feature type="compositionally biased region" description="Acidic residues" evidence="1">
    <location>
        <begin position="307"/>
        <end position="319"/>
    </location>
</feature>
<feature type="region of interest" description="Disordered" evidence="1">
    <location>
        <begin position="1296"/>
        <end position="1326"/>
    </location>
</feature>
<dbReference type="InterPro" id="IPR011990">
    <property type="entry name" value="TPR-like_helical_dom_sf"/>
</dbReference>
<feature type="compositionally biased region" description="Low complexity" evidence="1">
    <location>
        <begin position="66"/>
        <end position="80"/>
    </location>
</feature>
<feature type="domain" description="CHAT" evidence="2">
    <location>
        <begin position="1137"/>
        <end position="1488"/>
    </location>
</feature>
<feature type="region of interest" description="Disordered" evidence="1">
    <location>
        <begin position="1"/>
        <end position="88"/>
    </location>
</feature>
<dbReference type="Proteomes" id="UP000663827">
    <property type="component" value="Unassembled WGS sequence"/>
</dbReference>
<feature type="compositionally biased region" description="Acidic residues" evidence="1">
    <location>
        <begin position="221"/>
        <end position="230"/>
    </location>
</feature>
<comment type="caution">
    <text evidence="3">The sequence shown here is derived from an EMBL/GenBank/DDBJ whole genome shotgun (WGS) entry which is preliminary data.</text>
</comment>
<evidence type="ECO:0000313" key="4">
    <source>
        <dbReference type="Proteomes" id="UP000663827"/>
    </source>
</evidence>
<evidence type="ECO:0000256" key="1">
    <source>
        <dbReference type="SAM" id="MobiDB-lite"/>
    </source>
</evidence>
<organism evidence="3 4">
    <name type="scientific">Rhizoctonia solani</name>
    <dbReference type="NCBI Taxonomy" id="456999"/>
    <lineage>
        <taxon>Eukaryota</taxon>
        <taxon>Fungi</taxon>
        <taxon>Dikarya</taxon>
        <taxon>Basidiomycota</taxon>
        <taxon>Agaricomycotina</taxon>
        <taxon>Agaricomycetes</taxon>
        <taxon>Cantharellales</taxon>
        <taxon>Ceratobasidiaceae</taxon>
        <taxon>Rhizoctonia</taxon>
    </lineage>
</organism>
<proteinExistence type="predicted"/>
<dbReference type="EMBL" id="CAJNJQ010006568">
    <property type="protein sequence ID" value="CAE7231723.1"/>
    <property type="molecule type" value="Genomic_DNA"/>
</dbReference>
<accession>A0A8H3HU29</accession>
<evidence type="ECO:0000313" key="3">
    <source>
        <dbReference type="EMBL" id="CAE7231723.1"/>
    </source>
</evidence>
<dbReference type="Gene3D" id="1.25.40.10">
    <property type="entry name" value="Tetratricopeptide repeat domain"/>
    <property type="match status" value="1"/>
</dbReference>
<dbReference type="InterPro" id="IPR024983">
    <property type="entry name" value="CHAT_dom"/>
</dbReference>
<reference evidence="3" key="1">
    <citation type="submission" date="2021-01" db="EMBL/GenBank/DDBJ databases">
        <authorList>
            <person name="Kaushik A."/>
        </authorList>
    </citation>
    <scope>NUCLEOTIDE SEQUENCE</scope>
    <source>
        <strain evidence="3">AG5</strain>
    </source>
</reference>
<dbReference type="Pfam" id="PF12770">
    <property type="entry name" value="CHAT"/>
    <property type="match status" value="1"/>
</dbReference>
<feature type="region of interest" description="Disordered" evidence="1">
    <location>
        <begin position="212"/>
        <end position="331"/>
    </location>
</feature>
<gene>
    <name evidence="3" type="ORF">RDB_LOCUS187868</name>
</gene>
<sequence length="1490" mass="164369">MGKTKARKPWAEPDSGREPNYAGGDISPTARARASPIAPHAPAPPVSPFALSHAIGAQIPTPPVASSPTAPRAPVSPVSPLISPRAVGAGIPTPPAALTLKVPVFQASGPVSPGTPGHLSARHRHRARVRLMRKLEEEKLLSAMEAEADALPFRPENMISDEEEDLPMFRVEHKDEKEIDPLPFRPENMVSDEEEDLPMFRVEYKDEKEIDPLPFRPENMVSDEDEDEGEAGLPMLRPEYMISDEDDPLPFRPEIMISDADPEDMIPDEADPLPFRPENMMSDEDDEDDKGEDEEADPLPFRPENMISDEETDDEDTESESSHVSSDLVTPVDEHISALPLGSATDVAHGVDDEKVTLDSVSLMSKVLVLPKSSNSSSSAPCVPPGVPFMGLETGFNMPSFSKVKPETVSVQSKSIEKELDVLREKDLLAEADTNATTRIRPILEVGQQLKEEVTRMEAVMRGSDQREPSFIDRVKEVIDELEGLLELLHLPSACNDTSYQSLLDMSLSVLATLASSLFSSPETGEESKYFRLSKRSLMVATSHLPESHLIKPIIASHWGTLYFQRFQVFGNSDHIDQAIKFHQQSVDLVPEQPMLRSWLGRSYLARFEDSQSADDLKQGIEANSDAWKAIQAKGGKATEEEKKHVFEGASRGLQCLIEHIGGSNSISLINTGITEWRNTLQGLFREKEVKGELKASCMRTLGFLYLTRFDQMGSQDSDDLKRSLTFLAAAVTLRPKRHPELLSTLCVFAHSLVARPEDADRAKLAFKFLNLAKDLTKPKSSHPDEPTAFESHLLASFGDLYMSLSSEGANSAHLADAIENYDKVLKHPTCHPGSRLWAKVRQRLGHCRLYEYKNSGHEDKKKLALALGEFIHITLSPVGHLFDRFTAACSWATNAASHPAFRQHALYGYETALELIPLLACFGAVPDQRRRATRRAGRLASEAAATAIEAGENTQALALLERGRSLKWNNLLQLQSPLRTLKLDPKGKDLADQLEILLKRLQLGEKDSVEQSPGDPKDFDLQRQYQDLLEKIRALEGFGDFMTPKSAETLTGAARNGPVVVINVHDSRCDALLVRASGREPESLRLPDLSPERIIKMRDAISQALEEINKARKVNLGPNAKKEQRPQGTERLEGELEKLWDWVVKPILTKLEFKRPLSDDVNLPRVTWCATGALSFLPLHAAGNYANGSEEKTFNYVVSSYTPTLSALLPDSRNVHKKSHSDILLVDPEPGSNGPLPGAKVELDCIVQHFNCKVATGSLRQRFAGKLENLDWSSESSPKTSNSQAQAHPQFALDMDGVSDDESGPGPNNKLSNRPKGLKKSQIQGRCTRLDGSVATVDRVYEEMQKHDWVHLACHAKQNSGDPAKCGFCIGDELLSLQKVAQMGCKQRGLAFLSACRSAGGDKDLPDEAVHLASGMLMAGYSSVIATLWPVKDRDAPFISNFVYKRLLVNEGMRCDKSALALHAALVKLRGEDGVCLPDWISFVHFGAA</sequence>
<feature type="compositionally biased region" description="Acidic residues" evidence="1">
    <location>
        <begin position="260"/>
        <end position="271"/>
    </location>
</feature>
<evidence type="ECO:0000259" key="2">
    <source>
        <dbReference type="Pfam" id="PF12770"/>
    </source>
</evidence>